<evidence type="ECO:0000313" key="2">
    <source>
        <dbReference type="EMBL" id="EDW11378.1"/>
    </source>
</evidence>
<evidence type="ECO:0000313" key="3">
    <source>
        <dbReference type="Proteomes" id="UP000009192"/>
    </source>
</evidence>
<reference evidence="2 3" key="1">
    <citation type="journal article" date="2007" name="Nature">
        <title>Evolution of genes and genomes on the Drosophila phylogeny.</title>
        <authorList>
            <consortium name="Drosophila 12 Genomes Consortium"/>
            <person name="Clark A.G."/>
            <person name="Eisen M.B."/>
            <person name="Smith D.R."/>
            <person name="Bergman C.M."/>
            <person name="Oliver B."/>
            <person name="Markow T.A."/>
            <person name="Kaufman T.C."/>
            <person name="Kellis M."/>
            <person name="Gelbart W."/>
            <person name="Iyer V.N."/>
            <person name="Pollard D.A."/>
            <person name="Sackton T.B."/>
            <person name="Larracuente A.M."/>
            <person name="Singh N.D."/>
            <person name="Abad J.P."/>
            <person name="Abt D.N."/>
            <person name="Adryan B."/>
            <person name="Aguade M."/>
            <person name="Akashi H."/>
            <person name="Anderson W.W."/>
            <person name="Aquadro C.F."/>
            <person name="Ardell D.H."/>
            <person name="Arguello R."/>
            <person name="Artieri C.G."/>
            <person name="Barbash D.A."/>
            <person name="Barker D."/>
            <person name="Barsanti P."/>
            <person name="Batterham P."/>
            <person name="Batzoglou S."/>
            <person name="Begun D."/>
            <person name="Bhutkar A."/>
            <person name="Blanco E."/>
            <person name="Bosak S.A."/>
            <person name="Bradley R.K."/>
            <person name="Brand A.D."/>
            <person name="Brent M.R."/>
            <person name="Brooks A.N."/>
            <person name="Brown R.H."/>
            <person name="Butlin R.K."/>
            <person name="Caggese C."/>
            <person name="Calvi B.R."/>
            <person name="Bernardo de Carvalho A."/>
            <person name="Caspi A."/>
            <person name="Castrezana S."/>
            <person name="Celniker S.E."/>
            <person name="Chang J.L."/>
            <person name="Chapple C."/>
            <person name="Chatterji S."/>
            <person name="Chinwalla A."/>
            <person name="Civetta A."/>
            <person name="Clifton S.W."/>
            <person name="Comeron J.M."/>
            <person name="Costello J.C."/>
            <person name="Coyne J.A."/>
            <person name="Daub J."/>
            <person name="David R.G."/>
            <person name="Delcher A.L."/>
            <person name="Delehaunty K."/>
            <person name="Do C.B."/>
            <person name="Ebling H."/>
            <person name="Edwards K."/>
            <person name="Eickbush T."/>
            <person name="Evans J.D."/>
            <person name="Filipski A."/>
            <person name="Findeiss S."/>
            <person name="Freyhult E."/>
            <person name="Fulton L."/>
            <person name="Fulton R."/>
            <person name="Garcia A.C."/>
            <person name="Gardiner A."/>
            <person name="Garfield D.A."/>
            <person name="Garvin B.E."/>
            <person name="Gibson G."/>
            <person name="Gilbert D."/>
            <person name="Gnerre S."/>
            <person name="Godfrey J."/>
            <person name="Good R."/>
            <person name="Gotea V."/>
            <person name="Gravely B."/>
            <person name="Greenberg A.J."/>
            <person name="Griffiths-Jones S."/>
            <person name="Gross S."/>
            <person name="Guigo R."/>
            <person name="Gustafson E.A."/>
            <person name="Haerty W."/>
            <person name="Hahn M.W."/>
            <person name="Halligan D.L."/>
            <person name="Halpern A.L."/>
            <person name="Halter G.M."/>
            <person name="Han M.V."/>
            <person name="Heger A."/>
            <person name="Hillier L."/>
            <person name="Hinrichs A.S."/>
            <person name="Holmes I."/>
            <person name="Hoskins R.A."/>
            <person name="Hubisz M.J."/>
            <person name="Hultmark D."/>
            <person name="Huntley M.A."/>
            <person name="Jaffe D.B."/>
            <person name="Jagadeeshan S."/>
            <person name="Jeck W.R."/>
            <person name="Johnson J."/>
            <person name="Jones C.D."/>
            <person name="Jordan W.C."/>
            <person name="Karpen G.H."/>
            <person name="Kataoka E."/>
            <person name="Keightley P.D."/>
            <person name="Kheradpour P."/>
            <person name="Kirkness E.F."/>
            <person name="Koerich L.B."/>
            <person name="Kristiansen K."/>
            <person name="Kudrna D."/>
            <person name="Kulathinal R.J."/>
            <person name="Kumar S."/>
            <person name="Kwok R."/>
            <person name="Lander E."/>
            <person name="Langley C.H."/>
            <person name="Lapoint R."/>
            <person name="Lazzaro B.P."/>
            <person name="Lee S.J."/>
            <person name="Levesque L."/>
            <person name="Li R."/>
            <person name="Lin C.F."/>
            <person name="Lin M.F."/>
            <person name="Lindblad-Toh K."/>
            <person name="Llopart A."/>
            <person name="Long M."/>
            <person name="Low L."/>
            <person name="Lozovsky E."/>
            <person name="Lu J."/>
            <person name="Luo M."/>
            <person name="Machado C.A."/>
            <person name="Makalowski W."/>
            <person name="Marzo M."/>
            <person name="Matsuda M."/>
            <person name="Matzkin L."/>
            <person name="McAllister B."/>
            <person name="McBride C.S."/>
            <person name="McKernan B."/>
            <person name="McKernan K."/>
            <person name="Mendez-Lago M."/>
            <person name="Minx P."/>
            <person name="Mollenhauer M.U."/>
            <person name="Montooth K."/>
            <person name="Mount S.M."/>
            <person name="Mu X."/>
            <person name="Myers E."/>
            <person name="Negre B."/>
            <person name="Newfeld S."/>
            <person name="Nielsen R."/>
            <person name="Noor M.A."/>
            <person name="O'Grady P."/>
            <person name="Pachter L."/>
            <person name="Papaceit M."/>
            <person name="Parisi M.J."/>
            <person name="Parisi M."/>
            <person name="Parts L."/>
            <person name="Pedersen J.S."/>
            <person name="Pesole G."/>
            <person name="Phillippy A.M."/>
            <person name="Ponting C.P."/>
            <person name="Pop M."/>
            <person name="Porcelli D."/>
            <person name="Powell J.R."/>
            <person name="Prohaska S."/>
            <person name="Pruitt K."/>
            <person name="Puig M."/>
            <person name="Quesneville H."/>
            <person name="Ram K.R."/>
            <person name="Rand D."/>
            <person name="Rasmussen M.D."/>
            <person name="Reed L.K."/>
            <person name="Reenan R."/>
            <person name="Reily A."/>
            <person name="Remington K.A."/>
            <person name="Rieger T.T."/>
            <person name="Ritchie M.G."/>
            <person name="Robin C."/>
            <person name="Rogers Y.H."/>
            <person name="Rohde C."/>
            <person name="Rozas J."/>
            <person name="Rubenfield M.J."/>
            <person name="Ruiz A."/>
            <person name="Russo S."/>
            <person name="Salzberg S.L."/>
            <person name="Sanchez-Gracia A."/>
            <person name="Saranga D.J."/>
            <person name="Sato H."/>
            <person name="Schaeffer S.W."/>
            <person name="Schatz M.C."/>
            <person name="Schlenke T."/>
            <person name="Schwartz R."/>
            <person name="Segarra C."/>
            <person name="Singh R.S."/>
            <person name="Sirot L."/>
            <person name="Sirota M."/>
            <person name="Sisneros N.B."/>
            <person name="Smith C.D."/>
            <person name="Smith T.F."/>
            <person name="Spieth J."/>
            <person name="Stage D.E."/>
            <person name="Stark A."/>
            <person name="Stephan W."/>
            <person name="Strausberg R.L."/>
            <person name="Strempel S."/>
            <person name="Sturgill D."/>
            <person name="Sutton G."/>
            <person name="Sutton G.G."/>
            <person name="Tao W."/>
            <person name="Teichmann S."/>
            <person name="Tobari Y.N."/>
            <person name="Tomimura Y."/>
            <person name="Tsolas J.M."/>
            <person name="Valente V.L."/>
            <person name="Venter E."/>
            <person name="Venter J.C."/>
            <person name="Vicario S."/>
            <person name="Vieira F.G."/>
            <person name="Vilella A.J."/>
            <person name="Villasante A."/>
            <person name="Walenz B."/>
            <person name="Wang J."/>
            <person name="Wasserman M."/>
            <person name="Watts T."/>
            <person name="Wilson D."/>
            <person name="Wilson R.K."/>
            <person name="Wing R.A."/>
            <person name="Wolfner M.F."/>
            <person name="Wong A."/>
            <person name="Wong G.K."/>
            <person name="Wu C.I."/>
            <person name="Wu G."/>
            <person name="Yamamoto D."/>
            <person name="Yang H.P."/>
            <person name="Yang S.P."/>
            <person name="Yorke J.A."/>
            <person name="Yoshida K."/>
            <person name="Zdobnov E."/>
            <person name="Zhang P."/>
            <person name="Zhang Y."/>
            <person name="Zimin A.V."/>
            <person name="Baldwin J."/>
            <person name="Abdouelleil A."/>
            <person name="Abdulkadir J."/>
            <person name="Abebe A."/>
            <person name="Abera B."/>
            <person name="Abreu J."/>
            <person name="Acer S.C."/>
            <person name="Aftuck L."/>
            <person name="Alexander A."/>
            <person name="An P."/>
            <person name="Anderson E."/>
            <person name="Anderson S."/>
            <person name="Arachi H."/>
            <person name="Azer M."/>
            <person name="Bachantsang P."/>
            <person name="Barry A."/>
            <person name="Bayul T."/>
            <person name="Berlin A."/>
            <person name="Bessette D."/>
            <person name="Bloom T."/>
            <person name="Blye J."/>
            <person name="Boguslavskiy L."/>
            <person name="Bonnet C."/>
            <person name="Boukhgalter B."/>
            <person name="Bourzgui I."/>
            <person name="Brown A."/>
            <person name="Cahill P."/>
            <person name="Channer S."/>
            <person name="Cheshatsang Y."/>
            <person name="Chuda L."/>
            <person name="Citroen M."/>
            <person name="Collymore A."/>
            <person name="Cooke P."/>
            <person name="Costello M."/>
            <person name="D'Aco K."/>
            <person name="Daza R."/>
            <person name="De Haan G."/>
            <person name="DeGray S."/>
            <person name="DeMaso C."/>
            <person name="Dhargay N."/>
            <person name="Dooley K."/>
            <person name="Dooley E."/>
            <person name="Doricent M."/>
            <person name="Dorje P."/>
            <person name="Dorjee K."/>
            <person name="Dupes A."/>
            <person name="Elong R."/>
            <person name="Falk J."/>
            <person name="Farina A."/>
            <person name="Faro S."/>
            <person name="Ferguson D."/>
            <person name="Fisher S."/>
            <person name="Foley C.D."/>
            <person name="Franke A."/>
            <person name="Friedrich D."/>
            <person name="Gadbois L."/>
            <person name="Gearin G."/>
            <person name="Gearin C.R."/>
            <person name="Giannoukos G."/>
            <person name="Goode T."/>
            <person name="Graham J."/>
            <person name="Grandbois E."/>
            <person name="Grewal S."/>
            <person name="Gyaltsen K."/>
            <person name="Hafez N."/>
            <person name="Hagos B."/>
            <person name="Hall J."/>
            <person name="Henson C."/>
            <person name="Hollinger A."/>
            <person name="Honan T."/>
            <person name="Huard M.D."/>
            <person name="Hughes L."/>
            <person name="Hurhula B."/>
            <person name="Husby M.E."/>
            <person name="Kamat A."/>
            <person name="Kanga B."/>
            <person name="Kashin S."/>
            <person name="Khazanovich D."/>
            <person name="Kisner P."/>
            <person name="Lance K."/>
            <person name="Lara M."/>
            <person name="Lee W."/>
            <person name="Lennon N."/>
            <person name="Letendre F."/>
            <person name="LeVine R."/>
            <person name="Lipovsky A."/>
            <person name="Liu X."/>
            <person name="Liu J."/>
            <person name="Liu S."/>
            <person name="Lokyitsang T."/>
            <person name="Lokyitsang Y."/>
            <person name="Lubonja R."/>
            <person name="Lui A."/>
            <person name="MacDonald P."/>
            <person name="Magnisalis V."/>
            <person name="Maru K."/>
            <person name="Matthews C."/>
            <person name="McCusker W."/>
            <person name="McDonough S."/>
            <person name="Mehta T."/>
            <person name="Meldrim J."/>
            <person name="Meneus L."/>
            <person name="Mihai O."/>
            <person name="Mihalev A."/>
            <person name="Mihova T."/>
            <person name="Mittelman R."/>
            <person name="Mlenga V."/>
            <person name="Montmayeur A."/>
            <person name="Mulrain L."/>
            <person name="Navidi A."/>
            <person name="Naylor J."/>
            <person name="Negash T."/>
            <person name="Nguyen T."/>
            <person name="Nguyen N."/>
            <person name="Nicol R."/>
            <person name="Norbu C."/>
            <person name="Norbu N."/>
            <person name="Novod N."/>
            <person name="O'Neill B."/>
            <person name="Osman S."/>
            <person name="Markiewicz E."/>
            <person name="Oyono O.L."/>
            <person name="Patti C."/>
            <person name="Phunkhang P."/>
            <person name="Pierre F."/>
            <person name="Priest M."/>
            <person name="Raghuraman S."/>
            <person name="Rege F."/>
            <person name="Reyes R."/>
            <person name="Rise C."/>
            <person name="Rogov P."/>
            <person name="Ross K."/>
            <person name="Ryan E."/>
            <person name="Settipalli S."/>
            <person name="Shea T."/>
            <person name="Sherpa N."/>
            <person name="Shi L."/>
            <person name="Shih D."/>
            <person name="Sparrow T."/>
            <person name="Spaulding J."/>
            <person name="Stalker J."/>
            <person name="Stange-Thomann N."/>
            <person name="Stavropoulos S."/>
            <person name="Stone C."/>
            <person name="Strader C."/>
            <person name="Tesfaye S."/>
            <person name="Thomson T."/>
            <person name="Thoulutsang Y."/>
            <person name="Thoulutsang D."/>
            <person name="Topham K."/>
            <person name="Topping I."/>
            <person name="Tsamla T."/>
            <person name="Vassiliev H."/>
            <person name="Vo A."/>
            <person name="Wangchuk T."/>
            <person name="Wangdi T."/>
            <person name="Weiand M."/>
            <person name="Wilkinson J."/>
            <person name="Wilson A."/>
            <person name="Yadav S."/>
            <person name="Young G."/>
            <person name="Yu Q."/>
            <person name="Zembek L."/>
            <person name="Zhong D."/>
            <person name="Zimmer A."/>
            <person name="Zwirko Z."/>
            <person name="Jaffe D.B."/>
            <person name="Alvarez P."/>
            <person name="Brockman W."/>
            <person name="Butler J."/>
            <person name="Chin C."/>
            <person name="Gnerre S."/>
            <person name="Grabherr M."/>
            <person name="Kleber M."/>
            <person name="Mauceli E."/>
            <person name="MacCallum I."/>
        </authorList>
    </citation>
    <scope>NUCLEOTIDE SEQUENCE [LARGE SCALE GENOMIC DNA]</scope>
    <source>
        <strain evidence="3">Tucson 15081-1352.22</strain>
    </source>
</reference>
<dbReference type="KEGG" id="dmo:Dmoj_GI17108"/>
<dbReference type="InParanoid" id="B4KIN5"/>
<sequence length="261" mass="31640">MTFSHWYRDREVESQQEKPKSKLVNRVQRLDARLQSIVLENNTNRLLRQQAGLDKARMNSKKKKKTLRGSPKVCSIQHVYDRNRQQELRQLQQEQSRQCQFHSHAVPNFKLMHKRWEIRNRMRQLKCLYNLTKPQTPHTLKKSMEAAKRWQTERANLEQQIMSEVTLRPQLSQASKNWRQPPFVPRILSSIVKTEPFHLKSVERGKLRKQFDLWNRREQETRWQRKAIEWAQRCHDEYVQARKLTNFKATPNPWKRTKAII</sequence>
<dbReference type="OrthoDB" id="1684416at2759"/>
<dbReference type="EMBL" id="CH933807">
    <property type="protein sequence ID" value="EDW11378.1"/>
    <property type="molecule type" value="Genomic_DNA"/>
</dbReference>
<feature type="region of interest" description="Disordered" evidence="1">
    <location>
        <begin position="1"/>
        <end position="20"/>
    </location>
</feature>
<accession>B4KIN5</accession>
<dbReference type="PhylomeDB" id="B4KIN5"/>
<dbReference type="SMR" id="B4KIN5"/>
<gene>
    <name evidence="2" type="primary">Dmoj\GI17108</name>
    <name evidence="2" type="ORF">Dmoj_GI17108</name>
</gene>
<dbReference type="OMA" id="KATPNPW"/>
<dbReference type="HOGENOM" id="CLU_1058735_0_0_1"/>
<dbReference type="AlphaFoldDB" id="B4KIN5"/>
<name>B4KIN5_DROMO</name>
<proteinExistence type="predicted"/>
<dbReference type="eggNOG" id="ENOG502R22S">
    <property type="taxonomic scope" value="Eukaryota"/>
</dbReference>
<organism evidence="2 3">
    <name type="scientific">Drosophila mojavensis</name>
    <name type="common">Fruit fly</name>
    <dbReference type="NCBI Taxonomy" id="7230"/>
    <lineage>
        <taxon>Eukaryota</taxon>
        <taxon>Metazoa</taxon>
        <taxon>Ecdysozoa</taxon>
        <taxon>Arthropoda</taxon>
        <taxon>Hexapoda</taxon>
        <taxon>Insecta</taxon>
        <taxon>Pterygota</taxon>
        <taxon>Neoptera</taxon>
        <taxon>Endopterygota</taxon>
        <taxon>Diptera</taxon>
        <taxon>Brachycera</taxon>
        <taxon>Muscomorpha</taxon>
        <taxon>Ephydroidea</taxon>
        <taxon>Drosophilidae</taxon>
        <taxon>Drosophila</taxon>
    </lineage>
</organism>
<protein>
    <submittedName>
        <fullName evidence="2">Uncharacterized protein</fullName>
    </submittedName>
</protein>
<evidence type="ECO:0000256" key="1">
    <source>
        <dbReference type="SAM" id="MobiDB-lite"/>
    </source>
</evidence>
<keyword evidence="3" id="KW-1185">Reference proteome</keyword>
<dbReference type="Proteomes" id="UP000009192">
    <property type="component" value="Unassembled WGS sequence"/>
</dbReference>